<feature type="transmembrane region" description="Helical" evidence="8">
    <location>
        <begin position="33"/>
        <end position="53"/>
    </location>
</feature>
<evidence type="ECO:0000256" key="5">
    <source>
        <dbReference type="ARBA" id="ARBA00022692"/>
    </source>
</evidence>
<evidence type="ECO:0000313" key="10">
    <source>
        <dbReference type="Proteomes" id="UP000237846"/>
    </source>
</evidence>
<proteinExistence type="inferred from homology"/>
<keyword evidence="10" id="KW-1185">Reference proteome</keyword>
<comment type="caution">
    <text evidence="9">The sequence shown here is derived from an EMBL/GenBank/DDBJ whole genome shotgun (WGS) entry which is preliminary data.</text>
</comment>
<dbReference type="PANTHER" id="PTHR34702:SF1">
    <property type="entry name" value="NA(+)_H(+) ANTIPORTER SUBUNIT F"/>
    <property type="match status" value="1"/>
</dbReference>
<dbReference type="GO" id="GO:0015385">
    <property type="term" value="F:sodium:proton antiporter activity"/>
    <property type="evidence" value="ECO:0007669"/>
    <property type="project" value="TreeGrafter"/>
</dbReference>
<dbReference type="GO" id="GO:0005886">
    <property type="term" value="C:plasma membrane"/>
    <property type="evidence" value="ECO:0007669"/>
    <property type="project" value="UniProtKB-SubCell"/>
</dbReference>
<keyword evidence="7 8" id="KW-0472">Membrane</keyword>
<gene>
    <name evidence="9" type="ORF">CLV72_106374</name>
</gene>
<dbReference type="Pfam" id="PF04066">
    <property type="entry name" value="MrpF_PhaF"/>
    <property type="match status" value="1"/>
</dbReference>
<organism evidence="9 10">
    <name type="scientific">Allonocardiopsis opalescens</name>
    <dbReference type="NCBI Taxonomy" id="1144618"/>
    <lineage>
        <taxon>Bacteria</taxon>
        <taxon>Bacillati</taxon>
        <taxon>Actinomycetota</taxon>
        <taxon>Actinomycetes</taxon>
        <taxon>Streptosporangiales</taxon>
        <taxon>Allonocardiopsis</taxon>
    </lineage>
</organism>
<keyword evidence="5 8" id="KW-0812">Transmembrane</keyword>
<name>A0A2T0Q0L6_9ACTN</name>
<dbReference type="AlphaFoldDB" id="A0A2T0Q0L6"/>
<accession>A0A2T0Q0L6</accession>
<sequence>MSVVYAATLAMLALAGLAALVRMVRGPSVLDRIVALNAMSIVLVSAVAVEGAMRGGSVFVAVMVSVALIGFLGALTAARFAERRAARERR</sequence>
<comment type="subcellular location">
    <subcellularLocation>
        <location evidence="1">Cell membrane</location>
        <topology evidence="1">Multi-pass membrane protein</topology>
    </subcellularLocation>
</comment>
<dbReference type="EMBL" id="PVZC01000006">
    <property type="protein sequence ID" value="PRX97337.1"/>
    <property type="molecule type" value="Genomic_DNA"/>
</dbReference>
<evidence type="ECO:0000256" key="4">
    <source>
        <dbReference type="ARBA" id="ARBA00022475"/>
    </source>
</evidence>
<feature type="transmembrane region" description="Helical" evidence="8">
    <location>
        <begin position="59"/>
        <end position="81"/>
    </location>
</feature>
<dbReference type="RefSeq" id="WP_106249332.1">
    <property type="nucleotide sequence ID" value="NZ_PVZC01000006.1"/>
</dbReference>
<evidence type="ECO:0000256" key="2">
    <source>
        <dbReference type="ARBA" id="ARBA00009212"/>
    </source>
</evidence>
<evidence type="ECO:0000256" key="7">
    <source>
        <dbReference type="ARBA" id="ARBA00023136"/>
    </source>
</evidence>
<reference evidence="9 10" key="1">
    <citation type="submission" date="2018-03" db="EMBL/GenBank/DDBJ databases">
        <title>Genomic Encyclopedia of Archaeal and Bacterial Type Strains, Phase II (KMG-II): from individual species to whole genera.</title>
        <authorList>
            <person name="Goeker M."/>
        </authorList>
    </citation>
    <scope>NUCLEOTIDE SEQUENCE [LARGE SCALE GENOMIC DNA]</scope>
    <source>
        <strain evidence="9 10">DSM 45601</strain>
    </source>
</reference>
<evidence type="ECO:0000313" key="9">
    <source>
        <dbReference type="EMBL" id="PRX97337.1"/>
    </source>
</evidence>
<protein>
    <submittedName>
        <fullName evidence="9">Multisubunit sodium/proton antiporter MrpF subunit</fullName>
    </submittedName>
</protein>
<feature type="transmembrane region" description="Helical" evidence="8">
    <location>
        <begin position="6"/>
        <end position="24"/>
    </location>
</feature>
<evidence type="ECO:0000256" key="3">
    <source>
        <dbReference type="ARBA" id="ARBA00022448"/>
    </source>
</evidence>
<dbReference type="Proteomes" id="UP000237846">
    <property type="component" value="Unassembled WGS sequence"/>
</dbReference>
<keyword evidence="4" id="KW-1003">Cell membrane</keyword>
<keyword evidence="3" id="KW-0813">Transport</keyword>
<dbReference type="OrthoDB" id="3733837at2"/>
<keyword evidence="6 8" id="KW-1133">Transmembrane helix</keyword>
<dbReference type="PANTHER" id="PTHR34702">
    <property type="entry name" value="NA(+)/H(+) ANTIPORTER SUBUNIT F1"/>
    <property type="match status" value="1"/>
</dbReference>
<comment type="similarity">
    <text evidence="2">Belongs to the CPA3 antiporters (TC 2.A.63) subunit F family.</text>
</comment>
<evidence type="ECO:0000256" key="6">
    <source>
        <dbReference type="ARBA" id="ARBA00022989"/>
    </source>
</evidence>
<evidence type="ECO:0000256" key="1">
    <source>
        <dbReference type="ARBA" id="ARBA00004651"/>
    </source>
</evidence>
<dbReference type="InterPro" id="IPR007208">
    <property type="entry name" value="MrpF/PhaF-like"/>
</dbReference>
<evidence type="ECO:0000256" key="8">
    <source>
        <dbReference type="SAM" id="Phobius"/>
    </source>
</evidence>